<dbReference type="RefSeq" id="WP_074241141.1">
    <property type="nucleotide sequence ID" value="NZ_FSRA01000002.1"/>
</dbReference>
<dbReference type="Proteomes" id="UP000185003">
    <property type="component" value="Unassembled WGS sequence"/>
</dbReference>
<keyword evidence="10" id="KW-1185">Reference proteome</keyword>
<dbReference type="PANTHER" id="PTHR10210:SF32">
    <property type="entry name" value="RIBOSE-PHOSPHATE PYROPHOSPHOKINASE 2"/>
    <property type="match status" value="1"/>
</dbReference>
<dbReference type="InterPro" id="IPR000836">
    <property type="entry name" value="PRTase_dom"/>
</dbReference>
<dbReference type="EC" id="2.7.6.1" evidence="1"/>
<comment type="catalytic activity">
    <reaction evidence="7">
        <text>D-ribose 5-phosphate + ATP = 5-phospho-alpha-D-ribose 1-diphosphate + AMP + H(+)</text>
        <dbReference type="Rhea" id="RHEA:15609"/>
        <dbReference type="ChEBI" id="CHEBI:15378"/>
        <dbReference type="ChEBI" id="CHEBI:30616"/>
        <dbReference type="ChEBI" id="CHEBI:58017"/>
        <dbReference type="ChEBI" id="CHEBI:78346"/>
        <dbReference type="ChEBI" id="CHEBI:456215"/>
        <dbReference type="EC" id="2.7.6.1"/>
    </reaction>
</comment>
<evidence type="ECO:0000256" key="5">
    <source>
        <dbReference type="ARBA" id="ARBA00022777"/>
    </source>
</evidence>
<dbReference type="GO" id="GO:0004749">
    <property type="term" value="F:ribose phosphate diphosphokinase activity"/>
    <property type="evidence" value="ECO:0007669"/>
    <property type="project" value="UniProtKB-EC"/>
</dbReference>
<dbReference type="GO" id="GO:0005524">
    <property type="term" value="F:ATP binding"/>
    <property type="evidence" value="ECO:0007669"/>
    <property type="project" value="UniProtKB-KW"/>
</dbReference>
<keyword evidence="5 9" id="KW-0418">Kinase</keyword>
<dbReference type="SUPFAM" id="SSF53271">
    <property type="entry name" value="PRTase-like"/>
    <property type="match status" value="2"/>
</dbReference>
<keyword evidence="4" id="KW-0547">Nucleotide-binding</keyword>
<evidence type="ECO:0000256" key="7">
    <source>
        <dbReference type="ARBA" id="ARBA00049535"/>
    </source>
</evidence>
<accession>A0A1N6JDD0</accession>
<evidence type="ECO:0000313" key="10">
    <source>
        <dbReference type="Proteomes" id="UP000185003"/>
    </source>
</evidence>
<proteinExistence type="predicted"/>
<reference evidence="9 10" key="1">
    <citation type="submission" date="2016-11" db="EMBL/GenBank/DDBJ databases">
        <authorList>
            <person name="Jaros S."/>
            <person name="Januszkiewicz K."/>
            <person name="Wedrychowicz H."/>
        </authorList>
    </citation>
    <scope>NUCLEOTIDE SEQUENCE [LARGE SCALE GENOMIC DNA]</scope>
    <source>
        <strain evidence="9 10">DSM 24787</strain>
    </source>
</reference>
<keyword evidence="6" id="KW-0067">ATP-binding</keyword>
<dbReference type="SMART" id="SM01400">
    <property type="entry name" value="Pribosyltran_N"/>
    <property type="match status" value="1"/>
</dbReference>
<dbReference type="AlphaFoldDB" id="A0A1N6JDD0"/>
<dbReference type="Pfam" id="PF14572">
    <property type="entry name" value="Pribosyl_synth"/>
    <property type="match status" value="1"/>
</dbReference>
<dbReference type="InterPro" id="IPR029099">
    <property type="entry name" value="Pribosyltran_N"/>
</dbReference>
<dbReference type="GO" id="GO:0006015">
    <property type="term" value="P:5-phosphoribose 1-diphosphate biosynthetic process"/>
    <property type="evidence" value="ECO:0007669"/>
    <property type="project" value="TreeGrafter"/>
</dbReference>
<dbReference type="FunFam" id="3.40.50.2020:FF:000014">
    <property type="entry name" value="Ribose-phosphate pyrophosphokinase 1"/>
    <property type="match status" value="1"/>
</dbReference>
<evidence type="ECO:0000256" key="3">
    <source>
        <dbReference type="ARBA" id="ARBA00022727"/>
    </source>
</evidence>
<organism evidence="9 10">
    <name type="scientific">Chitinophaga niabensis</name>
    <dbReference type="NCBI Taxonomy" id="536979"/>
    <lineage>
        <taxon>Bacteria</taxon>
        <taxon>Pseudomonadati</taxon>
        <taxon>Bacteroidota</taxon>
        <taxon>Chitinophagia</taxon>
        <taxon>Chitinophagales</taxon>
        <taxon>Chitinophagaceae</taxon>
        <taxon>Chitinophaga</taxon>
    </lineage>
</organism>
<feature type="domain" description="Ribose-phosphate pyrophosphokinase N-terminal" evidence="8">
    <location>
        <begin position="6"/>
        <end position="117"/>
    </location>
</feature>
<evidence type="ECO:0000256" key="6">
    <source>
        <dbReference type="ARBA" id="ARBA00022840"/>
    </source>
</evidence>
<evidence type="ECO:0000256" key="2">
    <source>
        <dbReference type="ARBA" id="ARBA00022679"/>
    </source>
</evidence>
<dbReference type="GO" id="GO:0006164">
    <property type="term" value="P:purine nucleotide biosynthetic process"/>
    <property type="evidence" value="ECO:0007669"/>
    <property type="project" value="TreeGrafter"/>
</dbReference>
<sequence>MPKKILFATQRYQYLKARILAIAPADWEDGHIIIRDFPDGEHYHRITSNVSGKEVVLIGGTIDDKETLELFDIANGCIQTGATCLNLVIPYFGYSTMERAVQHGEIVKAKNRAILFSALPTTLNTRVIMIDLHVDGISYYFESNVRPVHLYGKLLVKEAALELAQGKPFVLASTDAGRAKWVESLANDLQVTAAFVFKRRVSGEETHITGISANVEGKLVIIYDDMIRTGGSLIQAARAYKDAGAREIAVITTHGIFAGNGFEKIRDSGLVQKVVCTDTHPNALQITDPLLRVQSVAPLILDYFLSIPQ</sequence>
<dbReference type="OrthoDB" id="643885at2"/>
<keyword evidence="3" id="KW-0545">Nucleotide biosynthesis</keyword>
<protein>
    <recommendedName>
        <fullName evidence="1">ribose-phosphate diphosphokinase</fullName>
        <ecNumber evidence="1">2.7.6.1</ecNumber>
    </recommendedName>
</protein>
<dbReference type="GO" id="GO:0016301">
    <property type="term" value="F:kinase activity"/>
    <property type="evidence" value="ECO:0007669"/>
    <property type="project" value="UniProtKB-KW"/>
</dbReference>
<dbReference type="PANTHER" id="PTHR10210">
    <property type="entry name" value="RIBOSE-PHOSPHATE DIPHOSPHOKINASE FAMILY MEMBER"/>
    <property type="match status" value="1"/>
</dbReference>
<dbReference type="GO" id="GO:0000287">
    <property type="term" value="F:magnesium ion binding"/>
    <property type="evidence" value="ECO:0007669"/>
    <property type="project" value="InterPro"/>
</dbReference>
<name>A0A1N6JDD0_9BACT</name>
<evidence type="ECO:0000313" key="9">
    <source>
        <dbReference type="EMBL" id="SIO42295.1"/>
    </source>
</evidence>
<dbReference type="Pfam" id="PF13793">
    <property type="entry name" value="Pribosyltran_N"/>
    <property type="match status" value="1"/>
</dbReference>
<dbReference type="EMBL" id="FSRA01000002">
    <property type="protein sequence ID" value="SIO42295.1"/>
    <property type="molecule type" value="Genomic_DNA"/>
</dbReference>
<dbReference type="GO" id="GO:0005737">
    <property type="term" value="C:cytoplasm"/>
    <property type="evidence" value="ECO:0007669"/>
    <property type="project" value="TreeGrafter"/>
</dbReference>
<evidence type="ECO:0000256" key="1">
    <source>
        <dbReference type="ARBA" id="ARBA00013247"/>
    </source>
</evidence>
<dbReference type="Gene3D" id="3.40.50.2020">
    <property type="match status" value="2"/>
</dbReference>
<dbReference type="CDD" id="cd06223">
    <property type="entry name" value="PRTases_typeI"/>
    <property type="match status" value="1"/>
</dbReference>
<keyword evidence="2" id="KW-0808">Transferase</keyword>
<evidence type="ECO:0000259" key="8">
    <source>
        <dbReference type="Pfam" id="PF13793"/>
    </source>
</evidence>
<evidence type="ECO:0000256" key="4">
    <source>
        <dbReference type="ARBA" id="ARBA00022741"/>
    </source>
</evidence>
<dbReference type="InterPro" id="IPR029057">
    <property type="entry name" value="PRTase-like"/>
</dbReference>
<dbReference type="InterPro" id="IPR005946">
    <property type="entry name" value="Rib-P_diPkinase"/>
</dbReference>
<dbReference type="GO" id="GO:0002189">
    <property type="term" value="C:ribose phosphate diphosphokinase complex"/>
    <property type="evidence" value="ECO:0007669"/>
    <property type="project" value="TreeGrafter"/>
</dbReference>
<gene>
    <name evidence="9" type="ORF">SAMN04488055_3888</name>
</gene>
<dbReference type="NCBIfam" id="TIGR01251">
    <property type="entry name" value="ribP_PPkin"/>
    <property type="match status" value="1"/>
</dbReference>
<dbReference type="STRING" id="536979.SAMN04488055_3888"/>